<gene>
    <name evidence="2" type="ORF">AA0117_g13297</name>
</gene>
<evidence type="ECO:0000313" key="2">
    <source>
        <dbReference type="EMBL" id="RYN55403.1"/>
    </source>
</evidence>
<organism evidence="2 3">
    <name type="scientific">Alternaria alternata</name>
    <name type="common">Alternaria rot fungus</name>
    <name type="synonym">Torula alternata</name>
    <dbReference type="NCBI Taxonomy" id="5599"/>
    <lineage>
        <taxon>Eukaryota</taxon>
        <taxon>Fungi</taxon>
        <taxon>Dikarya</taxon>
        <taxon>Ascomycota</taxon>
        <taxon>Pezizomycotina</taxon>
        <taxon>Dothideomycetes</taxon>
        <taxon>Pleosporomycetidae</taxon>
        <taxon>Pleosporales</taxon>
        <taxon>Pleosporineae</taxon>
        <taxon>Pleosporaceae</taxon>
        <taxon>Alternaria</taxon>
        <taxon>Alternaria sect. Alternaria</taxon>
        <taxon>Alternaria alternata complex</taxon>
    </lineage>
</organism>
<dbReference type="EMBL" id="PDXD01000205">
    <property type="protein sequence ID" value="RYN55403.1"/>
    <property type="molecule type" value="Genomic_DNA"/>
</dbReference>
<protein>
    <submittedName>
        <fullName evidence="2">Uncharacterized protein</fullName>
    </submittedName>
</protein>
<proteinExistence type="predicted"/>
<accession>A0A4Q4MNP4</accession>
<evidence type="ECO:0000313" key="3">
    <source>
        <dbReference type="Proteomes" id="UP000291422"/>
    </source>
</evidence>
<dbReference type="Proteomes" id="UP000291422">
    <property type="component" value="Unassembled WGS sequence"/>
</dbReference>
<sequence>MCIVVLLYRRDPVRRLFGQPYYSDPIERSGAPSPDSELPPYRLDPYPSVEHEGVKSSGWTVVKSYGMYDPIRAFILRIKNKAAYQRELLVSSS</sequence>
<comment type="caution">
    <text evidence="2">The sequence shown here is derived from an EMBL/GenBank/DDBJ whole genome shotgun (WGS) entry which is preliminary data.</text>
</comment>
<dbReference type="AlphaFoldDB" id="A0A4Q4MNP4"/>
<reference evidence="3" key="1">
    <citation type="journal article" date="2019" name="bioRxiv">
        <title>Genomics, evolutionary history and diagnostics of the Alternaria alternata species group including apple and Asian pear pathotypes.</title>
        <authorList>
            <person name="Armitage A.D."/>
            <person name="Cockerton H.M."/>
            <person name="Sreenivasaprasad S."/>
            <person name="Woodhall J.W."/>
            <person name="Lane C.R."/>
            <person name="Harrison R.J."/>
            <person name="Clarkson J.P."/>
        </authorList>
    </citation>
    <scope>NUCLEOTIDE SEQUENCE [LARGE SCALE GENOMIC DNA]</scope>
    <source>
        <strain evidence="3">FERA 1177</strain>
    </source>
</reference>
<evidence type="ECO:0000256" key="1">
    <source>
        <dbReference type="SAM" id="MobiDB-lite"/>
    </source>
</evidence>
<feature type="region of interest" description="Disordered" evidence="1">
    <location>
        <begin position="21"/>
        <end position="41"/>
    </location>
</feature>
<name>A0A4Q4MNP4_ALTAL</name>